<sequence>MYCKLISNRYGGRFANNAQTPFRRHLVHRKHAYG</sequence>
<gene>
    <name evidence="1" type="ORF">NME_1200</name>
</gene>
<accession>C6SD32</accession>
<proteinExistence type="predicted"/>
<evidence type="ECO:0000313" key="1">
    <source>
        <dbReference type="EMBL" id="CBA06646.1"/>
    </source>
</evidence>
<organism evidence="1">
    <name type="scientific">Neisseria meningitidis alpha153</name>
    <dbReference type="NCBI Taxonomy" id="663926"/>
    <lineage>
        <taxon>Bacteria</taxon>
        <taxon>Pseudomonadati</taxon>
        <taxon>Pseudomonadota</taxon>
        <taxon>Betaproteobacteria</taxon>
        <taxon>Neisseriales</taxon>
        <taxon>Neisseriaceae</taxon>
        <taxon>Neisseria</taxon>
    </lineage>
</organism>
<dbReference type="AlphaFoldDB" id="C6SD32"/>
<reference evidence="1" key="1">
    <citation type="journal article" date="2008" name="Proc. Natl. Acad. Sci. U.S.A.">
        <title>Whole-genome comparison of disease and carriage strains provides insights into virulence evolution in Neisseria meningitidis.</title>
        <authorList>
            <person name="Schoen C."/>
            <person name="Blom J."/>
            <person name="Claus H."/>
            <person name="Schramm-Glueck A."/>
            <person name="Brandt P."/>
            <person name="Mueller T."/>
            <person name="Goesmann A."/>
            <person name="Joseph B."/>
            <person name="Konietzny S."/>
            <person name="Kurzai O."/>
            <person name="Schmitt C."/>
            <person name="Friedrich T."/>
            <person name="Linke B."/>
            <person name="Vogel U."/>
            <person name="Frosch M."/>
        </authorList>
    </citation>
    <scope>NUCLEOTIDE SEQUENCE</scope>
    <source>
        <strain evidence="1">Alpha153</strain>
    </source>
</reference>
<dbReference type="EMBL" id="AM889137">
    <property type="protein sequence ID" value="CBA06646.1"/>
    <property type="molecule type" value="Genomic_DNA"/>
</dbReference>
<protein>
    <submittedName>
        <fullName evidence="1">Uncharacterized protein</fullName>
    </submittedName>
</protein>
<name>C6SD32_NEIME</name>